<comment type="subcellular location">
    <subcellularLocation>
        <location evidence="1">Cell membrane</location>
    </subcellularLocation>
</comment>
<dbReference type="InterPro" id="IPR029044">
    <property type="entry name" value="Nucleotide-diphossugar_trans"/>
</dbReference>
<feature type="domain" description="Glycosyltransferase 2-like" evidence="11">
    <location>
        <begin position="11"/>
        <end position="134"/>
    </location>
</feature>
<gene>
    <name evidence="12" type="ORF">DSM106972_087250</name>
</gene>
<dbReference type="AlphaFoldDB" id="A0A3S1CQF2"/>
<keyword evidence="2" id="KW-1003">Cell membrane</keyword>
<dbReference type="CDD" id="cd00761">
    <property type="entry name" value="Glyco_tranf_GTA_type"/>
    <property type="match status" value="1"/>
</dbReference>
<evidence type="ECO:0000256" key="8">
    <source>
        <dbReference type="ARBA" id="ARBA00038120"/>
    </source>
</evidence>
<evidence type="ECO:0000313" key="13">
    <source>
        <dbReference type="Proteomes" id="UP000271624"/>
    </source>
</evidence>
<dbReference type="Pfam" id="PF00535">
    <property type="entry name" value="Glycos_transf_2"/>
    <property type="match status" value="1"/>
</dbReference>
<dbReference type="EMBL" id="RSCL01000036">
    <property type="protein sequence ID" value="RUS96538.1"/>
    <property type="molecule type" value="Genomic_DNA"/>
</dbReference>
<keyword evidence="10" id="KW-0812">Transmembrane</keyword>
<organism evidence="12 13">
    <name type="scientific">Dulcicalothrix desertica PCC 7102</name>
    <dbReference type="NCBI Taxonomy" id="232991"/>
    <lineage>
        <taxon>Bacteria</taxon>
        <taxon>Bacillati</taxon>
        <taxon>Cyanobacteriota</taxon>
        <taxon>Cyanophyceae</taxon>
        <taxon>Nostocales</taxon>
        <taxon>Calotrichaceae</taxon>
        <taxon>Dulcicalothrix</taxon>
    </lineage>
</organism>
<dbReference type="PANTHER" id="PTHR43646:SF2">
    <property type="entry name" value="GLYCOSYLTRANSFERASE 2-LIKE DOMAIN-CONTAINING PROTEIN"/>
    <property type="match status" value="1"/>
</dbReference>
<keyword evidence="10" id="KW-1133">Transmembrane helix</keyword>
<evidence type="ECO:0000256" key="1">
    <source>
        <dbReference type="ARBA" id="ARBA00004236"/>
    </source>
</evidence>
<evidence type="ECO:0000256" key="3">
    <source>
        <dbReference type="ARBA" id="ARBA00022676"/>
    </source>
</evidence>
<dbReference type="GO" id="GO:0005886">
    <property type="term" value="C:plasma membrane"/>
    <property type="evidence" value="ECO:0007669"/>
    <property type="project" value="UniProtKB-SubCell"/>
</dbReference>
<comment type="function">
    <text evidence="6">Catalyzes the glycosylation of 4,4'-diaponeurosporenoate, i.e. the esterification of glucose at the C1'' position with the carboxyl group of 4,4'-diaponeurosporenic acid, to form glycosyl-4,4'-diaponeurosporenoate. This is a step in the biosynthesis of staphyloxanthin, an orange pigment present in most staphylococci strains.</text>
</comment>
<proteinExistence type="inferred from homology"/>
<evidence type="ECO:0000256" key="4">
    <source>
        <dbReference type="ARBA" id="ARBA00022679"/>
    </source>
</evidence>
<dbReference type="Gene3D" id="3.90.550.10">
    <property type="entry name" value="Spore Coat Polysaccharide Biosynthesis Protein SpsA, Chain A"/>
    <property type="match status" value="1"/>
</dbReference>
<dbReference type="Proteomes" id="UP000271624">
    <property type="component" value="Unassembled WGS sequence"/>
</dbReference>
<evidence type="ECO:0000256" key="2">
    <source>
        <dbReference type="ARBA" id="ARBA00022475"/>
    </source>
</evidence>
<evidence type="ECO:0000256" key="7">
    <source>
        <dbReference type="ARBA" id="ARBA00037904"/>
    </source>
</evidence>
<protein>
    <recommendedName>
        <fullName evidence="9">4,4'-diaponeurosporenoate glycosyltransferase</fullName>
    </recommendedName>
</protein>
<evidence type="ECO:0000256" key="6">
    <source>
        <dbReference type="ARBA" id="ARBA00037281"/>
    </source>
</evidence>
<dbReference type="GO" id="GO:0016757">
    <property type="term" value="F:glycosyltransferase activity"/>
    <property type="evidence" value="ECO:0007669"/>
    <property type="project" value="UniProtKB-KW"/>
</dbReference>
<accession>A0A3S1CQF2</accession>
<evidence type="ECO:0000256" key="9">
    <source>
        <dbReference type="ARBA" id="ARBA00040345"/>
    </source>
</evidence>
<feature type="transmembrane region" description="Helical" evidence="10">
    <location>
        <begin position="243"/>
        <end position="276"/>
    </location>
</feature>
<sequence>MGIGAVAIGRNEGQRLVRCLKSLIENLPPGTPIVYVDSGSTDGSVNMAISLGVNVVELDMSRPFTMARGYNTGFNYICEHFPFVEYVQFIDGDCEMLCGWIEPACMTLSNNIEIAIVSGNLQERQPELSIYNRLAQMEWNTPLGEVNACVGIAMMRVSALNAVNGYNESLIAGEEPEMYFRLRQLGWKIWRIDVDMAVHDAAMFKFSQWWKRSMRSGWAFQEGVVMHGSHNERFCVRQAMSNWFWGIILPSGVLLMLWETSGLSLLLLVAYFLLFWRIYKYRITQGDIHEHARLYAFWCVLSKFPQAIGQLKYCWNQWRNQQATLIEYK</sequence>
<comment type="caution">
    <text evidence="12">The sequence shown here is derived from an EMBL/GenBank/DDBJ whole genome shotgun (WGS) entry which is preliminary data.</text>
</comment>
<dbReference type="InterPro" id="IPR001173">
    <property type="entry name" value="Glyco_trans_2-like"/>
</dbReference>
<evidence type="ECO:0000259" key="11">
    <source>
        <dbReference type="Pfam" id="PF00535"/>
    </source>
</evidence>
<evidence type="ECO:0000313" key="12">
    <source>
        <dbReference type="EMBL" id="RUS96538.1"/>
    </source>
</evidence>
<evidence type="ECO:0000256" key="5">
    <source>
        <dbReference type="ARBA" id="ARBA00023136"/>
    </source>
</evidence>
<dbReference type="RefSeq" id="WP_233787322.1">
    <property type="nucleotide sequence ID" value="NZ_RSCL01000036.1"/>
</dbReference>
<evidence type="ECO:0000256" key="10">
    <source>
        <dbReference type="SAM" id="Phobius"/>
    </source>
</evidence>
<comment type="similarity">
    <text evidence="8">Belongs to the glycosyltransferase 2 family. CrtQ subfamily.</text>
</comment>
<reference evidence="12" key="2">
    <citation type="journal article" date="2019" name="Genome Biol. Evol.">
        <title>Day and night: Metabolic profiles and evolutionary relationships of six axenic non-marine cyanobacteria.</title>
        <authorList>
            <person name="Will S.E."/>
            <person name="Henke P."/>
            <person name="Boedeker C."/>
            <person name="Huang S."/>
            <person name="Brinkmann H."/>
            <person name="Rohde M."/>
            <person name="Jarek M."/>
            <person name="Friedl T."/>
            <person name="Seufert S."/>
            <person name="Schumacher M."/>
            <person name="Overmann J."/>
            <person name="Neumann-Schaal M."/>
            <person name="Petersen J."/>
        </authorList>
    </citation>
    <scope>NUCLEOTIDE SEQUENCE [LARGE SCALE GENOMIC DNA]</scope>
    <source>
        <strain evidence="12">PCC 7102</strain>
    </source>
</reference>
<dbReference type="SUPFAM" id="SSF53448">
    <property type="entry name" value="Nucleotide-diphospho-sugar transferases"/>
    <property type="match status" value="1"/>
</dbReference>
<keyword evidence="3" id="KW-0328">Glycosyltransferase</keyword>
<keyword evidence="4" id="KW-0808">Transferase</keyword>
<keyword evidence="13" id="KW-1185">Reference proteome</keyword>
<dbReference type="PANTHER" id="PTHR43646">
    <property type="entry name" value="GLYCOSYLTRANSFERASE"/>
    <property type="match status" value="1"/>
</dbReference>
<reference evidence="12" key="1">
    <citation type="submission" date="2018-12" db="EMBL/GenBank/DDBJ databases">
        <authorList>
            <person name="Will S."/>
            <person name="Neumann-Schaal M."/>
            <person name="Henke P."/>
        </authorList>
    </citation>
    <scope>NUCLEOTIDE SEQUENCE</scope>
    <source>
        <strain evidence="12">PCC 7102</strain>
    </source>
</reference>
<name>A0A3S1CQF2_9CYAN</name>
<keyword evidence="5 10" id="KW-0472">Membrane</keyword>
<comment type="pathway">
    <text evidence="7">Carotenoid biosynthesis; staphyloxanthin biosynthesis; staphyloxanthin from farnesyl diphosphate: step 4/5.</text>
</comment>